<evidence type="ECO:0000256" key="1">
    <source>
        <dbReference type="SAM" id="MobiDB-lite"/>
    </source>
</evidence>
<evidence type="ECO:0000313" key="3">
    <source>
        <dbReference type="Proteomes" id="UP000712600"/>
    </source>
</evidence>
<proteinExistence type="predicted"/>
<protein>
    <submittedName>
        <fullName evidence="2">Uncharacterized protein</fullName>
    </submittedName>
</protein>
<accession>A0A8S9QBT8</accession>
<evidence type="ECO:0000313" key="2">
    <source>
        <dbReference type="EMBL" id="KAF3540099.1"/>
    </source>
</evidence>
<name>A0A8S9QBT8_BRACR</name>
<organism evidence="2 3">
    <name type="scientific">Brassica cretica</name>
    <name type="common">Mustard</name>
    <dbReference type="NCBI Taxonomy" id="69181"/>
    <lineage>
        <taxon>Eukaryota</taxon>
        <taxon>Viridiplantae</taxon>
        <taxon>Streptophyta</taxon>
        <taxon>Embryophyta</taxon>
        <taxon>Tracheophyta</taxon>
        <taxon>Spermatophyta</taxon>
        <taxon>Magnoliopsida</taxon>
        <taxon>eudicotyledons</taxon>
        <taxon>Gunneridae</taxon>
        <taxon>Pentapetalae</taxon>
        <taxon>rosids</taxon>
        <taxon>malvids</taxon>
        <taxon>Brassicales</taxon>
        <taxon>Brassicaceae</taxon>
        <taxon>Brassiceae</taxon>
        <taxon>Brassica</taxon>
    </lineage>
</organism>
<gene>
    <name evidence="2" type="ORF">F2Q69_00022410</name>
</gene>
<dbReference type="Proteomes" id="UP000712600">
    <property type="component" value="Unassembled WGS sequence"/>
</dbReference>
<dbReference type="EMBL" id="QGKX02001290">
    <property type="protein sequence ID" value="KAF3540099.1"/>
    <property type="molecule type" value="Genomic_DNA"/>
</dbReference>
<feature type="region of interest" description="Disordered" evidence="1">
    <location>
        <begin position="1"/>
        <end position="74"/>
    </location>
</feature>
<reference evidence="2" key="1">
    <citation type="submission" date="2019-12" db="EMBL/GenBank/DDBJ databases">
        <title>Genome sequencing and annotation of Brassica cretica.</title>
        <authorList>
            <person name="Studholme D.J."/>
            <person name="Sarris P."/>
        </authorList>
    </citation>
    <scope>NUCLEOTIDE SEQUENCE</scope>
    <source>
        <strain evidence="2">PFS-109/04</strain>
        <tissue evidence="2">Leaf</tissue>
    </source>
</reference>
<sequence length="89" mass="10003">MISDLSKNLRVPIPPPGSSYDPRIYRRTSGSQIRPHGLREPPCPECDLRIQREPLVSSTTSKSPDDPRVLTQPPSYEISLQTLRVHTLA</sequence>
<dbReference type="AlphaFoldDB" id="A0A8S9QBT8"/>
<comment type="caution">
    <text evidence="2">The sequence shown here is derived from an EMBL/GenBank/DDBJ whole genome shotgun (WGS) entry which is preliminary data.</text>
</comment>